<keyword evidence="4" id="KW-1185">Reference proteome</keyword>
<feature type="transmembrane region" description="Helical" evidence="1">
    <location>
        <begin position="44"/>
        <end position="64"/>
    </location>
</feature>
<accession>A0A0N9WB13</accession>
<dbReference type="AlphaFoldDB" id="A0A0N9WB13"/>
<reference evidence="3 4" key="1">
    <citation type="journal article" date="2015" name="Int. J. Syst. Evol. Microbiol.">
        <title>Acinetobacter equi sp. nov. isolated from horse faeces.</title>
        <authorList>
            <person name="Poppel M.T."/>
            <person name="Skiebe E."/>
            <person name="Laue M."/>
            <person name="Bergmann H."/>
            <person name="Ebersberger I."/>
            <person name="Garn T."/>
            <person name="Fruth A."/>
            <person name="Baumgardt S."/>
            <person name="Busse H.J."/>
            <person name="Wilharm G."/>
        </authorList>
    </citation>
    <scope>NUCLEOTIDE SEQUENCE [LARGE SCALE GENOMIC DNA]</scope>
    <source>
        <strain evidence="3 4">114</strain>
    </source>
</reference>
<protein>
    <recommendedName>
        <fullName evidence="2">Uncharacterized protein YyaB-like PH domain-containing protein</fullName>
    </recommendedName>
</protein>
<feature type="domain" description="Uncharacterized protein YyaB-like PH" evidence="2">
    <location>
        <begin position="60"/>
        <end position="132"/>
    </location>
</feature>
<sequence>MQKFHSKIDWWVLAFLVCMTGLLIQLLLSMQAKGNISAYPLHTATYILTIFIIWWPAINTRYVIDNGKLIIKCMFLKWQIPLEQIHKIETTTNSVASPALSLDRLKLEYTQNGKDKFIIVAPRNKQAFCKALDLNLS</sequence>
<dbReference type="OrthoDB" id="6658731at2"/>
<dbReference type="InterPro" id="IPR009589">
    <property type="entry name" value="PH_YyaB-like"/>
</dbReference>
<feature type="transmembrane region" description="Helical" evidence="1">
    <location>
        <begin position="12"/>
        <end position="32"/>
    </location>
</feature>
<keyword evidence="1" id="KW-1133">Transmembrane helix</keyword>
<dbReference type="Pfam" id="PF06713">
    <property type="entry name" value="bPH_4"/>
    <property type="match status" value="1"/>
</dbReference>
<keyword evidence="1" id="KW-0812">Transmembrane</keyword>
<evidence type="ECO:0000256" key="1">
    <source>
        <dbReference type="SAM" id="Phobius"/>
    </source>
</evidence>
<dbReference type="RefSeq" id="WP_054580431.1">
    <property type="nucleotide sequence ID" value="NZ_CP012808.1"/>
</dbReference>
<dbReference type="GO" id="GO:0030153">
    <property type="term" value="P:bacteriocin immunity"/>
    <property type="evidence" value="ECO:0007669"/>
    <property type="project" value="InterPro"/>
</dbReference>
<evidence type="ECO:0000313" key="3">
    <source>
        <dbReference type="EMBL" id="ALH94527.1"/>
    </source>
</evidence>
<organism evidence="3 4">
    <name type="scientific">Acinetobacter equi</name>
    <dbReference type="NCBI Taxonomy" id="1324350"/>
    <lineage>
        <taxon>Bacteria</taxon>
        <taxon>Pseudomonadati</taxon>
        <taxon>Pseudomonadota</taxon>
        <taxon>Gammaproteobacteria</taxon>
        <taxon>Moraxellales</taxon>
        <taxon>Moraxellaceae</taxon>
        <taxon>Acinetobacter</taxon>
    </lineage>
</organism>
<dbReference type="STRING" id="1324350.AOY20_02650"/>
<dbReference type="Proteomes" id="UP000064939">
    <property type="component" value="Chromosome"/>
</dbReference>
<proteinExistence type="predicted"/>
<name>A0A0N9WB13_9GAMM</name>
<keyword evidence="1" id="KW-0472">Membrane</keyword>
<dbReference type="EMBL" id="CP012808">
    <property type="protein sequence ID" value="ALH94527.1"/>
    <property type="molecule type" value="Genomic_DNA"/>
</dbReference>
<dbReference type="KEGG" id="aei:AOY20_02650"/>
<gene>
    <name evidence="3" type="ORF">AOY20_02650</name>
</gene>
<evidence type="ECO:0000313" key="4">
    <source>
        <dbReference type="Proteomes" id="UP000064939"/>
    </source>
</evidence>
<evidence type="ECO:0000259" key="2">
    <source>
        <dbReference type="Pfam" id="PF06713"/>
    </source>
</evidence>